<dbReference type="AlphaFoldDB" id="A0ABD6CAM3"/>
<dbReference type="InterPro" id="IPR055712">
    <property type="entry name" value="DUF7288"/>
</dbReference>
<keyword evidence="2" id="KW-1185">Reference proteome</keyword>
<dbReference type="Pfam" id="PF23959">
    <property type="entry name" value="DUF7288"/>
    <property type="match status" value="1"/>
</dbReference>
<protein>
    <submittedName>
        <fullName evidence="1">Uncharacterized protein</fullName>
    </submittedName>
</protein>
<sequence length="193" mass="21174">MRAQVHTLEAIVGALLLLTSVVFALQMTAVTPLSASTSSQHIENQQQASVEGVLASAAESGALRRAVLYWNETGERFQNTSSETFYTIKAPPNEFGRTLERQFGDRGVAYNVRVYYRTASGNVGEQLMVNQGEPSDNAVMSARTVVLTDDARLYNESGERPGTSVEDSYMSNDVAKNSPVHTVVRVEVIVWRI</sequence>
<proteinExistence type="predicted"/>
<dbReference type="EMBL" id="JBHUDJ010000003">
    <property type="protein sequence ID" value="MFD1587295.1"/>
    <property type="molecule type" value="Genomic_DNA"/>
</dbReference>
<dbReference type="RefSeq" id="WP_247374057.1">
    <property type="nucleotide sequence ID" value="NZ_JALLGV010000001.1"/>
</dbReference>
<dbReference type="Proteomes" id="UP001597119">
    <property type="component" value="Unassembled WGS sequence"/>
</dbReference>
<organism evidence="1 2">
    <name type="scientific">Halorientalis brevis</name>
    <dbReference type="NCBI Taxonomy" id="1126241"/>
    <lineage>
        <taxon>Archaea</taxon>
        <taxon>Methanobacteriati</taxon>
        <taxon>Methanobacteriota</taxon>
        <taxon>Stenosarchaea group</taxon>
        <taxon>Halobacteria</taxon>
        <taxon>Halobacteriales</taxon>
        <taxon>Haloarculaceae</taxon>
        <taxon>Halorientalis</taxon>
    </lineage>
</organism>
<evidence type="ECO:0000313" key="1">
    <source>
        <dbReference type="EMBL" id="MFD1587295.1"/>
    </source>
</evidence>
<evidence type="ECO:0000313" key="2">
    <source>
        <dbReference type="Proteomes" id="UP001597119"/>
    </source>
</evidence>
<comment type="caution">
    <text evidence="1">The sequence shown here is derived from an EMBL/GenBank/DDBJ whole genome shotgun (WGS) entry which is preliminary data.</text>
</comment>
<reference evidence="1 2" key="1">
    <citation type="journal article" date="2019" name="Int. J. Syst. Evol. Microbiol.">
        <title>The Global Catalogue of Microorganisms (GCM) 10K type strain sequencing project: providing services to taxonomists for standard genome sequencing and annotation.</title>
        <authorList>
            <consortium name="The Broad Institute Genomics Platform"/>
            <consortium name="The Broad Institute Genome Sequencing Center for Infectious Disease"/>
            <person name="Wu L."/>
            <person name="Ma J."/>
        </authorList>
    </citation>
    <scope>NUCLEOTIDE SEQUENCE [LARGE SCALE GENOMIC DNA]</scope>
    <source>
        <strain evidence="1 2">CGMCC 1.12125</strain>
    </source>
</reference>
<accession>A0ABD6CAM3</accession>
<gene>
    <name evidence="1" type="ORF">ACFR9U_09885</name>
</gene>
<name>A0ABD6CAM3_9EURY</name>